<organism evidence="2 3">
    <name type="scientific">Oceanirhabdus seepicola</name>
    <dbReference type="NCBI Taxonomy" id="2828781"/>
    <lineage>
        <taxon>Bacteria</taxon>
        <taxon>Bacillati</taxon>
        <taxon>Bacillota</taxon>
        <taxon>Clostridia</taxon>
        <taxon>Eubacteriales</taxon>
        <taxon>Clostridiaceae</taxon>
        <taxon>Oceanirhabdus</taxon>
    </lineage>
</organism>
<dbReference type="RefSeq" id="WP_250859318.1">
    <property type="nucleotide sequence ID" value="NZ_JAGSOJ010000002.1"/>
</dbReference>
<evidence type="ECO:0000313" key="2">
    <source>
        <dbReference type="EMBL" id="MCM1990280.1"/>
    </source>
</evidence>
<feature type="chain" id="PRO_5039911368" evidence="1">
    <location>
        <begin position="27"/>
        <end position="541"/>
    </location>
</feature>
<dbReference type="AlphaFoldDB" id="A0A9J6P3Y9"/>
<comment type="caution">
    <text evidence="2">The sequence shown here is derived from an EMBL/GenBank/DDBJ whole genome shotgun (WGS) entry which is preliminary data.</text>
</comment>
<proteinExistence type="predicted"/>
<accession>A0A9J6P3Y9</accession>
<keyword evidence="1" id="KW-0732">Signal</keyword>
<reference evidence="2" key="2">
    <citation type="submission" date="2021-04" db="EMBL/GenBank/DDBJ databases">
        <authorList>
            <person name="Dong X."/>
        </authorList>
    </citation>
    <scope>NUCLEOTIDE SEQUENCE</scope>
    <source>
        <strain evidence="2">ZWT</strain>
    </source>
</reference>
<keyword evidence="3" id="KW-1185">Reference proteome</keyword>
<protein>
    <submittedName>
        <fullName evidence="2">Uncharacterized protein</fullName>
    </submittedName>
</protein>
<sequence>MNKYIKYLLFITLFSSFFLINKTASAYDLNVQSKFKLENINSFENLKNFEDFMQSLDNYEHGVNSIDNLKNTKFNEYAEYDESHIFRIKGNAVEFIDLSPNNSKVITNIRLTNFNIHNLYIKDDYLIVAGDYLNTSAELSSPFGVNDPVTTIKIFDITILEMPIFLKEFSLSGNLVHLTFSEDSMKIFSKFKPYNEASSEFDFWPYYFIDEKKYFFNENNIYSAPYESTEKNYLCGVSISLKDDISLSDTKAIWGVGQSVYSDDDFIYLSSSKNNQTQIIKLSIGEELFLDNFKAIMPGSLTFYDALNIENNCLKLITTLKLSDKDTFAIYLLDDNLIVQDIYFTNKESTIEKFDFVDDNLFIKYNTSSNNYSSEWVSLYFKDNKISVKNNHKIISGELYYTEDYIYELNITSDKKTFFNMNIYDLEYNLITTLDLTTNNSYGTNGIMFYDKENKLLALPITLKTDKFSEYLLTYKQNDSRDFTVNLISNFDTQLPTNNSNYIDQISEYITINGDYLYTISPNFINVYDLKSNTLITRNKL</sequence>
<gene>
    <name evidence="2" type="ORF">KDK92_11090</name>
</gene>
<evidence type="ECO:0000313" key="3">
    <source>
        <dbReference type="Proteomes" id="UP001056429"/>
    </source>
</evidence>
<reference evidence="2" key="1">
    <citation type="journal article" date="2021" name="mSystems">
        <title>Bacteria and Archaea Synergistically Convert Glycine Betaine to Biogenic Methane in the Formosa Cold Seep of the South China Sea.</title>
        <authorList>
            <person name="Li L."/>
            <person name="Zhang W."/>
            <person name="Zhang S."/>
            <person name="Song L."/>
            <person name="Sun Q."/>
            <person name="Zhang H."/>
            <person name="Xiang H."/>
            <person name="Dong X."/>
        </authorList>
    </citation>
    <scope>NUCLEOTIDE SEQUENCE</scope>
    <source>
        <strain evidence="2">ZWT</strain>
    </source>
</reference>
<name>A0A9J6P3Y9_9CLOT</name>
<feature type="signal peptide" evidence="1">
    <location>
        <begin position="1"/>
        <end position="26"/>
    </location>
</feature>
<dbReference type="Proteomes" id="UP001056429">
    <property type="component" value="Unassembled WGS sequence"/>
</dbReference>
<evidence type="ECO:0000256" key="1">
    <source>
        <dbReference type="SAM" id="SignalP"/>
    </source>
</evidence>
<dbReference type="EMBL" id="JAGSOJ010000002">
    <property type="protein sequence ID" value="MCM1990280.1"/>
    <property type="molecule type" value="Genomic_DNA"/>
</dbReference>